<dbReference type="Proteomes" id="UP001431776">
    <property type="component" value="Unassembled WGS sequence"/>
</dbReference>
<sequence>MYETKAIMSRDVVHVHPETPIGQVLELLIENDITGVPVVESDGELVGIVTEKDMIGLLVGQETPSGTARDYMTEEVLSFDENDDIIAVCECLTKNHLRRVPILSDGRLVGIISRRDLIKYIMEPIDR</sequence>
<evidence type="ECO:0000313" key="4">
    <source>
        <dbReference type="EMBL" id="MDI6449795.1"/>
    </source>
</evidence>
<dbReference type="PROSITE" id="PS51371">
    <property type="entry name" value="CBS"/>
    <property type="match status" value="2"/>
</dbReference>
<dbReference type="RefSeq" id="WP_349245204.1">
    <property type="nucleotide sequence ID" value="NZ_JASCXX010000013.1"/>
</dbReference>
<dbReference type="Pfam" id="PF00571">
    <property type="entry name" value="CBS"/>
    <property type="match status" value="2"/>
</dbReference>
<dbReference type="InterPro" id="IPR051257">
    <property type="entry name" value="Diverse_CBS-Domain"/>
</dbReference>
<evidence type="ECO:0000259" key="3">
    <source>
        <dbReference type="PROSITE" id="PS51371"/>
    </source>
</evidence>
<proteinExistence type="predicted"/>
<accession>A0AAW6TYW4</accession>
<dbReference type="PANTHER" id="PTHR43080:SF2">
    <property type="entry name" value="CBS DOMAIN-CONTAINING PROTEIN"/>
    <property type="match status" value="1"/>
</dbReference>
<evidence type="ECO:0000256" key="2">
    <source>
        <dbReference type="PROSITE-ProRule" id="PRU00703"/>
    </source>
</evidence>
<keyword evidence="5" id="KW-1185">Reference proteome</keyword>
<evidence type="ECO:0000256" key="1">
    <source>
        <dbReference type="ARBA" id="ARBA00023122"/>
    </source>
</evidence>
<dbReference type="PANTHER" id="PTHR43080">
    <property type="entry name" value="CBS DOMAIN-CONTAINING PROTEIN CBSX3, MITOCHONDRIAL"/>
    <property type="match status" value="1"/>
</dbReference>
<dbReference type="AlphaFoldDB" id="A0AAW6TYW4"/>
<feature type="domain" description="CBS" evidence="3">
    <location>
        <begin position="72"/>
        <end position="127"/>
    </location>
</feature>
<dbReference type="Gene3D" id="3.10.580.10">
    <property type="entry name" value="CBS-domain"/>
    <property type="match status" value="1"/>
</dbReference>
<dbReference type="InterPro" id="IPR000644">
    <property type="entry name" value="CBS_dom"/>
</dbReference>
<gene>
    <name evidence="4" type="ORF">QJ522_12120</name>
</gene>
<dbReference type="InterPro" id="IPR046342">
    <property type="entry name" value="CBS_dom_sf"/>
</dbReference>
<dbReference type="EMBL" id="JASCXX010000013">
    <property type="protein sequence ID" value="MDI6449795.1"/>
    <property type="molecule type" value="Genomic_DNA"/>
</dbReference>
<organism evidence="4 5">
    <name type="scientific">Anaerobaca lacustris</name>
    <dbReference type="NCBI Taxonomy" id="3044600"/>
    <lineage>
        <taxon>Bacteria</taxon>
        <taxon>Pseudomonadati</taxon>
        <taxon>Planctomycetota</taxon>
        <taxon>Phycisphaerae</taxon>
        <taxon>Sedimentisphaerales</taxon>
        <taxon>Anaerobacaceae</taxon>
        <taxon>Anaerobaca</taxon>
    </lineage>
</organism>
<dbReference type="SUPFAM" id="SSF54631">
    <property type="entry name" value="CBS-domain pair"/>
    <property type="match status" value="1"/>
</dbReference>
<comment type="caution">
    <text evidence="4">The sequence shown here is derived from an EMBL/GenBank/DDBJ whole genome shotgun (WGS) entry which is preliminary data.</text>
</comment>
<feature type="domain" description="CBS" evidence="3">
    <location>
        <begin position="8"/>
        <end position="65"/>
    </location>
</feature>
<dbReference type="SMART" id="SM00116">
    <property type="entry name" value="CBS"/>
    <property type="match status" value="2"/>
</dbReference>
<name>A0AAW6TYW4_9BACT</name>
<reference evidence="4" key="1">
    <citation type="submission" date="2023-05" db="EMBL/GenBank/DDBJ databases">
        <title>Anaerotaeda fermentans gen. nov., sp. nov., a novel anaerobic planctomycete of the new family within the order Sedimentisphaerales isolated from Taman Peninsula, Russia.</title>
        <authorList>
            <person name="Khomyakova M.A."/>
            <person name="Merkel A.Y."/>
            <person name="Slobodkin A.I."/>
        </authorList>
    </citation>
    <scope>NUCLEOTIDE SEQUENCE</scope>
    <source>
        <strain evidence="4">M17dextr</strain>
    </source>
</reference>
<protein>
    <submittedName>
        <fullName evidence="4">CBS domain-containing protein</fullName>
    </submittedName>
</protein>
<evidence type="ECO:0000313" key="5">
    <source>
        <dbReference type="Proteomes" id="UP001431776"/>
    </source>
</evidence>
<keyword evidence="1 2" id="KW-0129">CBS domain</keyword>